<dbReference type="Gene3D" id="3.40.50.150">
    <property type="entry name" value="Vaccinia Virus protein VP39"/>
    <property type="match status" value="1"/>
</dbReference>
<evidence type="ECO:0000313" key="3">
    <source>
        <dbReference type="Proteomes" id="UP000277811"/>
    </source>
</evidence>
<organism evidence="2 3">
    <name type="scientific">Lucifera butyrica</name>
    <dbReference type="NCBI Taxonomy" id="1351585"/>
    <lineage>
        <taxon>Bacteria</taxon>
        <taxon>Bacillati</taxon>
        <taxon>Bacillota</taxon>
        <taxon>Negativicutes</taxon>
        <taxon>Veillonellales</taxon>
        <taxon>Veillonellaceae</taxon>
        <taxon>Lucifera</taxon>
    </lineage>
</organism>
<dbReference type="InterPro" id="IPR029063">
    <property type="entry name" value="SAM-dependent_MTases_sf"/>
</dbReference>
<reference evidence="2 3" key="1">
    <citation type="submission" date="2018-06" db="EMBL/GenBank/DDBJ databases">
        <authorList>
            <person name="Strepis N."/>
        </authorList>
    </citation>
    <scope>NUCLEOTIDE SEQUENCE [LARGE SCALE GENOMIC DNA]</scope>
    <source>
        <strain evidence="2">LUCI</strain>
    </source>
</reference>
<evidence type="ECO:0000313" key="2">
    <source>
        <dbReference type="EMBL" id="VBB05615.1"/>
    </source>
</evidence>
<keyword evidence="2" id="KW-0489">Methyltransferase</keyword>
<feature type="domain" description="Methyltransferase" evidence="1">
    <location>
        <begin position="54"/>
        <end position="154"/>
    </location>
</feature>
<dbReference type="EMBL" id="UPPP01000057">
    <property type="protein sequence ID" value="VBB05615.1"/>
    <property type="molecule type" value="Genomic_DNA"/>
</dbReference>
<dbReference type="PANTHER" id="PTHR43861">
    <property type="entry name" value="TRANS-ACONITATE 2-METHYLTRANSFERASE-RELATED"/>
    <property type="match status" value="1"/>
</dbReference>
<protein>
    <submittedName>
        <fullName evidence="2">S-adenosyl-l-methionine-dependent methyltransferase</fullName>
    </submittedName>
</protein>
<accession>A0A498R391</accession>
<dbReference type="OrthoDB" id="9791837at2"/>
<dbReference type="Proteomes" id="UP000277811">
    <property type="component" value="Unassembled WGS sequence"/>
</dbReference>
<dbReference type="AlphaFoldDB" id="A0A498R391"/>
<evidence type="ECO:0000259" key="1">
    <source>
        <dbReference type="Pfam" id="PF13847"/>
    </source>
</evidence>
<keyword evidence="2" id="KW-0808">Transferase</keyword>
<dbReference type="RefSeq" id="WP_122626597.1">
    <property type="nucleotide sequence ID" value="NZ_UPPP01000057.1"/>
</dbReference>
<sequence>MARPVFGKTYKEITKEWDEIALVRLNQIENGQDLSFTHVITPCIFEMLSGCDLSKVIDLGCGTGALTRMIAQKAKHVIGIDISKRNVELAQNASTTFSNIDYINIDIESLSSKFIEASFSTVVASMTLMTVLNLDQVLQIIAKILKPRAHLVFTITHPCFWPLYWNYAKEQWFNYHKEIPVEADFKISLDRKERGVTTHIHRPLEKYVNSLTEAGFSIEKIYEPVPSEEIQEKYSGKWEYPRFMGIKCILTN</sequence>
<dbReference type="InterPro" id="IPR025714">
    <property type="entry name" value="Methyltranfer_dom"/>
</dbReference>
<proteinExistence type="predicted"/>
<gene>
    <name evidence="2" type="ORF">LUCI_0825</name>
</gene>
<name>A0A498R391_9FIRM</name>
<dbReference type="PANTHER" id="PTHR43861:SF1">
    <property type="entry name" value="TRANS-ACONITATE 2-METHYLTRANSFERASE"/>
    <property type="match status" value="1"/>
</dbReference>
<dbReference type="GO" id="GO:0008168">
    <property type="term" value="F:methyltransferase activity"/>
    <property type="evidence" value="ECO:0007669"/>
    <property type="project" value="UniProtKB-KW"/>
</dbReference>
<dbReference type="GO" id="GO:0032259">
    <property type="term" value="P:methylation"/>
    <property type="evidence" value="ECO:0007669"/>
    <property type="project" value="UniProtKB-KW"/>
</dbReference>
<dbReference type="SUPFAM" id="SSF53335">
    <property type="entry name" value="S-adenosyl-L-methionine-dependent methyltransferases"/>
    <property type="match status" value="1"/>
</dbReference>
<dbReference type="CDD" id="cd02440">
    <property type="entry name" value="AdoMet_MTases"/>
    <property type="match status" value="1"/>
</dbReference>
<keyword evidence="3" id="KW-1185">Reference proteome</keyword>
<dbReference type="Pfam" id="PF13847">
    <property type="entry name" value="Methyltransf_31"/>
    <property type="match status" value="1"/>
</dbReference>